<dbReference type="Gene3D" id="3.40.190.10">
    <property type="entry name" value="Periplasmic binding protein-like II"/>
    <property type="match status" value="2"/>
</dbReference>
<comment type="pathway">
    <text evidence="1">Amino-acid biosynthesis; L-phenylalanine biosynthesis; phenylpyruvate from prephenate: step 1/1.</text>
</comment>
<keyword evidence="6" id="KW-0456">Lyase</keyword>
<dbReference type="RefSeq" id="XP_022583292.1">
    <property type="nucleotide sequence ID" value="XM_022722190.1"/>
</dbReference>
<dbReference type="VEuPathDB" id="FungiDB:ASPZODRAFT_129088"/>
<evidence type="ECO:0000259" key="8">
    <source>
        <dbReference type="PROSITE" id="PS51171"/>
    </source>
</evidence>
<evidence type="ECO:0000259" key="9">
    <source>
        <dbReference type="PROSITE" id="PS51671"/>
    </source>
</evidence>
<evidence type="ECO:0000256" key="1">
    <source>
        <dbReference type="ARBA" id="ARBA00004741"/>
    </source>
</evidence>
<dbReference type="Gene3D" id="3.30.70.260">
    <property type="match status" value="1"/>
</dbReference>
<dbReference type="PROSITE" id="PS51671">
    <property type="entry name" value="ACT"/>
    <property type="match status" value="1"/>
</dbReference>
<dbReference type="CDD" id="cd04905">
    <property type="entry name" value="ACT_CM-PDT"/>
    <property type="match status" value="1"/>
</dbReference>
<dbReference type="InterPro" id="IPR001086">
    <property type="entry name" value="Preph_deHydtase"/>
</dbReference>
<dbReference type="InterPro" id="IPR008242">
    <property type="entry name" value="Chor_mutase/pphenate_deHydtase"/>
</dbReference>
<dbReference type="CDD" id="cd13532">
    <property type="entry name" value="PBP2_PDT_like"/>
    <property type="match status" value="1"/>
</dbReference>
<gene>
    <name evidence="10" type="ORF">ASPZODRAFT_129088</name>
</gene>
<feature type="domain" description="Prephenate dehydratase" evidence="8">
    <location>
        <begin position="5"/>
        <end position="194"/>
    </location>
</feature>
<evidence type="ECO:0000256" key="4">
    <source>
        <dbReference type="ARBA" id="ARBA00023141"/>
    </source>
</evidence>
<dbReference type="SUPFAM" id="SSF55021">
    <property type="entry name" value="ACT-like"/>
    <property type="match status" value="1"/>
</dbReference>
<dbReference type="Pfam" id="PF00800">
    <property type="entry name" value="PDT"/>
    <property type="match status" value="1"/>
</dbReference>
<evidence type="ECO:0000256" key="2">
    <source>
        <dbReference type="ARBA" id="ARBA00013147"/>
    </source>
</evidence>
<dbReference type="GO" id="GO:0005737">
    <property type="term" value="C:cytoplasm"/>
    <property type="evidence" value="ECO:0007669"/>
    <property type="project" value="TreeGrafter"/>
</dbReference>
<name>A0A1L9SNG0_9EURO</name>
<evidence type="ECO:0000256" key="7">
    <source>
        <dbReference type="ARBA" id="ARBA00047848"/>
    </source>
</evidence>
<keyword evidence="4" id="KW-0057">Aromatic amino acid biosynthesis</keyword>
<dbReference type="PANTHER" id="PTHR21022:SF19">
    <property type="entry name" value="PREPHENATE DEHYDRATASE-RELATED"/>
    <property type="match status" value="1"/>
</dbReference>
<protein>
    <recommendedName>
        <fullName evidence="2">prephenate dehydratase</fullName>
        <ecNumber evidence="2">4.2.1.51</ecNumber>
    </recommendedName>
</protein>
<dbReference type="FunFam" id="3.40.190.10:FF:000034">
    <property type="entry name" value="Chorismate mutase/prephenate dehydratase"/>
    <property type="match status" value="1"/>
</dbReference>
<dbReference type="AlphaFoldDB" id="A0A1L9SNG0"/>
<dbReference type="STRING" id="1073090.A0A1L9SNG0"/>
<evidence type="ECO:0000256" key="6">
    <source>
        <dbReference type="ARBA" id="ARBA00023239"/>
    </source>
</evidence>
<feature type="domain" description="ACT" evidence="9">
    <location>
        <begin position="228"/>
        <end position="315"/>
    </location>
</feature>
<comment type="catalytic activity">
    <reaction evidence="7">
        <text>prephenate + H(+) = 3-phenylpyruvate + CO2 + H2O</text>
        <dbReference type="Rhea" id="RHEA:21648"/>
        <dbReference type="ChEBI" id="CHEBI:15377"/>
        <dbReference type="ChEBI" id="CHEBI:15378"/>
        <dbReference type="ChEBI" id="CHEBI:16526"/>
        <dbReference type="ChEBI" id="CHEBI:18005"/>
        <dbReference type="ChEBI" id="CHEBI:29934"/>
        <dbReference type="EC" id="4.2.1.51"/>
    </reaction>
</comment>
<dbReference type="EC" id="4.2.1.51" evidence="2"/>
<keyword evidence="3" id="KW-0028">Amino-acid biosynthesis</keyword>
<evidence type="ECO:0000313" key="11">
    <source>
        <dbReference type="Proteomes" id="UP000184188"/>
    </source>
</evidence>
<dbReference type="EMBL" id="KV878338">
    <property type="protein sequence ID" value="OJJ48782.1"/>
    <property type="molecule type" value="Genomic_DNA"/>
</dbReference>
<dbReference type="NCBIfam" id="NF008865">
    <property type="entry name" value="PRK11898.1"/>
    <property type="match status" value="1"/>
</dbReference>
<dbReference type="InterPro" id="IPR045865">
    <property type="entry name" value="ACT-like_dom_sf"/>
</dbReference>
<sequence>MEQLQVAFLGPPASFSHQAALEVFGSSVNLIPQTSFADAFAAVQQQQVDYAIIPVENSTNGVVVQTFDLFADRQGLYKDVKVCGEHYLAVHHCLLIRKDISPLARPDYGSIKKLYTHPQAWGQCDKFLSLYFKGVERQDTSSTSKGAEIVAKKQDEHGAAIASRFAAEYHGVEVAEANIEDDHGNKTRFLIIENTQSDHTNRIASFEEVRSGGTAQAPTLKPARKSLFSFTINQDLPGALADALLVFKAEGFNLTSINSRPSQRGPGQYIFFVECQLDQSIQCDDVVSRVLQSLRAFTVTCRELGTWKDTLQLSG</sequence>
<dbReference type="PROSITE" id="PS51171">
    <property type="entry name" value="PREPHENATE_DEHYDR_3"/>
    <property type="match status" value="1"/>
</dbReference>
<evidence type="ECO:0000256" key="3">
    <source>
        <dbReference type="ARBA" id="ARBA00022605"/>
    </source>
</evidence>
<dbReference type="PANTHER" id="PTHR21022">
    <property type="entry name" value="PREPHENATE DEHYDRATASE P PROTEIN"/>
    <property type="match status" value="1"/>
</dbReference>
<evidence type="ECO:0000313" key="10">
    <source>
        <dbReference type="EMBL" id="OJJ48782.1"/>
    </source>
</evidence>
<keyword evidence="11" id="KW-1185">Reference proteome</keyword>
<accession>A0A1L9SNG0</accession>
<keyword evidence="5" id="KW-0584">Phenylalanine biosynthesis</keyword>
<dbReference type="Proteomes" id="UP000184188">
    <property type="component" value="Unassembled WGS sequence"/>
</dbReference>
<dbReference type="OrthoDB" id="983542at2759"/>
<dbReference type="SUPFAM" id="SSF53850">
    <property type="entry name" value="Periplasmic binding protein-like II"/>
    <property type="match status" value="1"/>
</dbReference>
<dbReference type="InterPro" id="IPR002912">
    <property type="entry name" value="ACT_dom"/>
</dbReference>
<proteinExistence type="predicted"/>
<dbReference type="GeneID" id="34608655"/>
<evidence type="ECO:0000256" key="5">
    <source>
        <dbReference type="ARBA" id="ARBA00023222"/>
    </source>
</evidence>
<dbReference type="GO" id="GO:0009094">
    <property type="term" value="P:L-phenylalanine biosynthetic process"/>
    <property type="evidence" value="ECO:0007669"/>
    <property type="project" value="UniProtKB-UniPathway"/>
</dbReference>
<dbReference type="GO" id="GO:0004664">
    <property type="term" value="F:prephenate dehydratase activity"/>
    <property type="evidence" value="ECO:0007669"/>
    <property type="project" value="UniProtKB-EC"/>
</dbReference>
<dbReference type="FunFam" id="3.40.190.10:FF:000228">
    <property type="entry name" value="Chorismate mutase/prephenate dehydratase"/>
    <property type="match status" value="1"/>
</dbReference>
<dbReference type="PIRSF" id="PIRSF001500">
    <property type="entry name" value="Chor_mut_pdt_Ppr"/>
    <property type="match status" value="1"/>
</dbReference>
<reference evidence="11" key="1">
    <citation type="journal article" date="2017" name="Genome Biol.">
        <title>Comparative genomics reveals high biological diversity and specific adaptations in the industrially and medically important fungal genus Aspergillus.</title>
        <authorList>
            <person name="de Vries R.P."/>
            <person name="Riley R."/>
            <person name="Wiebenga A."/>
            <person name="Aguilar-Osorio G."/>
            <person name="Amillis S."/>
            <person name="Uchima C.A."/>
            <person name="Anderluh G."/>
            <person name="Asadollahi M."/>
            <person name="Askin M."/>
            <person name="Barry K."/>
            <person name="Battaglia E."/>
            <person name="Bayram O."/>
            <person name="Benocci T."/>
            <person name="Braus-Stromeyer S.A."/>
            <person name="Caldana C."/>
            <person name="Canovas D."/>
            <person name="Cerqueira G.C."/>
            <person name="Chen F."/>
            <person name="Chen W."/>
            <person name="Choi C."/>
            <person name="Clum A."/>
            <person name="Dos Santos R.A."/>
            <person name="Damasio A.R."/>
            <person name="Diallinas G."/>
            <person name="Emri T."/>
            <person name="Fekete E."/>
            <person name="Flipphi M."/>
            <person name="Freyberg S."/>
            <person name="Gallo A."/>
            <person name="Gournas C."/>
            <person name="Habgood R."/>
            <person name="Hainaut M."/>
            <person name="Harispe M.L."/>
            <person name="Henrissat B."/>
            <person name="Hilden K.S."/>
            <person name="Hope R."/>
            <person name="Hossain A."/>
            <person name="Karabika E."/>
            <person name="Karaffa L."/>
            <person name="Karanyi Z."/>
            <person name="Krasevec N."/>
            <person name="Kuo A."/>
            <person name="Kusch H."/>
            <person name="LaButti K."/>
            <person name="Lagendijk E.L."/>
            <person name="Lapidus A."/>
            <person name="Levasseur A."/>
            <person name="Lindquist E."/>
            <person name="Lipzen A."/>
            <person name="Logrieco A.F."/>
            <person name="MacCabe A."/>
            <person name="Maekelae M.R."/>
            <person name="Malavazi I."/>
            <person name="Melin P."/>
            <person name="Meyer V."/>
            <person name="Mielnichuk N."/>
            <person name="Miskei M."/>
            <person name="Molnar A.P."/>
            <person name="Mule G."/>
            <person name="Ngan C.Y."/>
            <person name="Orejas M."/>
            <person name="Orosz E."/>
            <person name="Ouedraogo J.P."/>
            <person name="Overkamp K.M."/>
            <person name="Park H.-S."/>
            <person name="Perrone G."/>
            <person name="Piumi F."/>
            <person name="Punt P.J."/>
            <person name="Ram A.F."/>
            <person name="Ramon A."/>
            <person name="Rauscher S."/>
            <person name="Record E."/>
            <person name="Riano-Pachon D.M."/>
            <person name="Robert V."/>
            <person name="Roehrig J."/>
            <person name="Ruller R."/>
            <person name="Salamov A."/>
            <person name="Salih N.S."/>
            <person name="Samson R.A."/>
            <person name="Sandor E."/>
            <person name="Sanguinetti M."/>
            <person name="Schuetze T."/>
            <person name="Sepcic K."/>
            <person name="Shelest E."/>
            <person name="Sherlock G."/>
            <person name="Sophianopoulou V."/>
            <person name="Squina F.M."/>
            <person name="Sun H."/>
            <person name="Susca A."/>
            <person name="Todd R.B."/>
            <person name="Tsang A."/>
            <person name="Unkles S.E."/>
            <person name="van de Wiele N."/>
            <person name="van Rossen-Uffink D."/>
            <person name="Oliveira J.V."/>
            <person name="Vesth T.C."/>
            <person name="Visser J."/>
            <person name="Yu J.-H."/>
            <person name="Zhou M."/>
            <person name="Andersen M.R."/>
            <person name="Archer D.B."/>
            <person name="Baker S.E."/>
            <person name="Benoit I."/>
            <person name="Brakhage A.A."/>
            <person name="Braus G.H."/>
            <person name="Fischer R."/>
            <person name="Frisvad J.C."/>
            <person name="Goldman G.H."/>
            <person name="Houbraken J."/>
            <person name="Oakley B."/>
            <person name="Pocsi I."/>
            <person name="Scazzocchio C."/>
            <person name="Seiboth B."/>
            <person name="vanKuyk P.A."/>
            <person name="Wortman J."/>
            <person name="Dyer P.S."/>
            <person name="Grigoriev I.V."/>
        </authorList>
    </citation>
    <scope>NUCLEOTIDE SEQUENCE [LARGE SCALE GENOMIC DNA]</scope>
    <source>
        <strain evidence="11">CBS 506.65</strain>
    </source>
</reference>
<organism evidence="10 11">
    <name type="scientific">Penicilliopsis zonata CBS 506.65</name>
    <dbReference type="NCBI Taxonomy" id="1073090"/>
    <lineage>
        <taxon>Eukaryota</taxon>
        <taxon>Fungi</taxon>
        <taxon>Dikarya</taxon>
        <taxon>Ascomycota</taxon>
        <taxon>Pezizomycotina</taxon>
        <taxon>Eurotiomycetes</taxon>
        <taxon>Eurotiomycetidae</taxon>
        <taxon>Eurotiales</taxon>
        <taxon>Aspergillaceae</taxon>
        <taxon>Penicilliopsis</taxon>
    </lineage>
</organism>
<dbReference type="UniPathway" id="UPA00121">
    <property type="reaction ID" value="UER00345"/>
</dbReference>